<dbReference type="GO" id="GO:0046872">
    <property type="term" value="F:metal ion binding"/>
    <property type="evidence" value="ECO:0007669"/>
    <property type="project" value="UniProtKB-KW"/>
</dbReference>
<evidence type="ECO:0000256" key="3">
    <source>
        <dbReference type="ARBA" id="ARBA00022801"/>
    </source>
</evidence>
<dbReference type="InterPro" id="IPR011330">
    <property type="entry name" value="Glyco_hydro/deAcase_b/a-brl"/>
</dbReference>
<feature type="domain" description="Glycoside hydrolase family 38 central" evidence="6">
    <location>
        <begin position="562"/>
        <end position="641"/>
    </location>
</feature>
<name>A0A087CSK5_9BIFI</name>
<dbReference type="InterPro" id="IPR027291">
    <property type="entry name" value="Glyco_hydro_38_N_sf"/>
</dbReference>
<sequence>MPATTTGGQHDDVTAPCGKDKGRGKMFLKPEQQLERCKRVLRQRVNPHIHPVIAHLDVEAFDIPGEPMPTQEFFGKLHRGEIPFKPFTLGSEWGTTWGTVWFRLSGKVPMGHTPGRPLELMIDLGWYPHSCGGHIEGLVYREDGTAIKAVHPLNHWVPFMDEQGNAQVPIAEDGGFTVYLEAACNPLLLGVPPFIETELGDHATGKPDEPYVFKSADLTEFDRRFEDYSVDLDVVSQLMEYADKQSPRYWQLAKALQRSINSFDEQHLDSVEQAREQLAGVLAKHANASAMNVSAIGHAHIDSAWLWPVRETRRKVARTVSNALALMDADPDFKYAMSSAQQYAWLEEDHPDVFARMKRRIAEGRFIPVGGMWVEADGMLPAGESLIRQISYGRRYFKEHLGVEPKGIWLPDSFGYTGAWPQIARRAGYEWFLTQKISWNDTTKFPHHSFMWEGIDGSRIFTHFPPADTYAAWCKVQELDYAEKNFQDKDLADRSILLFGFGDGGGGPTRDMMEHLHRYEDLEGVSRVSIETPNEFFDKAHEQIEENAGPEMPVYKGELYLELHRGTLTAQQDMKRGCRTEESLLRTVEYLGAAATLADSSYVYPREEMDRIWKTLLLNQFHDVLPGSSIAWVHREAREDYRRDIQRLREIAEQICAVLRAADPETDLLPEARISQYRADGASWQVRPVASQDESLPVLVERLDDGCVNMANGVLSAVIEPDGTISSLIDETRNRELVPEGTRLGRYELLKDEPAVWDAWEIERESLLMAEGLKGTIADVTNDHGAAVVTVHVTEGDTVIDTTITLRPGAKQLDFHTSVDWHAKERFLKVDVPLAVSADRAVYDCQYGLVTRPIVKNSASDEAKFESSTNRFAILREAGYAVAVINGSVYGSDAAPIAGDAGRGIGAGTMFRLSLVSAPTFPDPRTDLGAHEYDWSVVADATAERTVDAAFELNAPIIHDAPAIEPLVGLDVIDGMAVIDWVKLADDGSGDLVVRVYEAAGGHAEAALRVSTALRGATVREVNVLEGDDIAADLPTALKDNGDGKAEGATLALGPFQLATLRISR</sequence>
<dbReference type="GO" id="GO:0009313">
    <property type="term" value="P:oligosaccharide catabolic process"/>
    <property type="evidence" value="ECO:0007669"/>
    <property type="project" value="TreeGrafter"/>
</dbReference>
<keyword evidence="4 7" id="KW-0326">Glycosidase</keyword>
<evidence type="ECO:0000256" key="5">
    <source>
        <dbReference type="SAM" id="MobiDB-lite"/>
    </source>
</evidence>
<dbReference type="GO" id="GO:0030246">
    <property type="term" value="F:carbohydrate binding"/>
    <property type="evidence" value="ECO:0007669"/>
    <property type="project" value="InterPro"/>
</dbReference>
<dbReference type="InterPro" id="IPR011682">
    <property type="entry name" value="Glyco_hydro_38_C"/>
</dbReference>
<evidence type="ECO:0000256" key="4">
    <source>
        <dbReference type="ARBA" id="ARBA00023295"/>
    </source>
</evidence>
<dbReference type="GO" id="GO:0004559">
    <property type="term" value="F:alpha-mannosidase activity"/>
    <property type="evidence" value="ECO:0007669"/>
    <property type="project" value="UniProtKB-EC"/>
</dbReference>
<dbReference type="Pfam" id="PF22907">
    <property type="entry name" value="Ams1-like_1st"/>
    <property type="match status" value="1"/>
</dbReference>
<dbReference type="InterPro" id="IPR028995">
    <property type="entry name" value="Glyco_hydro_57/38_cen_sf"/>
</dbReference>
<dbReference type="EMBL" id="JGZK01000005">
    <property type="protein sequence ID" value="KFI86255.1"/>
    <property type="molecule type" value="Genomic_DNA"/>
</dbReference>
<dbReference type="Proteomes" id="UP000028984">
    <property type="component" value="Unassembled WGS sequence"/>
</dbReference>
<dbReference type="InterPro" id="IPR037094">
    <property type="entry name" value="Glyco_hydro_38_cen_sf"/>
</dbReference>
<proteinExistence type="inferred from homology"/>
<protein>
    <submittedName>
        <fullName evidence="7">Putative alpha-mannosidase</fullName>
        <ecNumber evidence="7">3.2.1.24</ecNumber>
    </submittedName>
</protein>
<dbReference type="EC" id="3.2.1.24" evidence="7"/>
<dbReference type="GO" id="GO:0006013">
    <property type="term" value="P:mannose metabolic process"/>
    <property type="evidence" value="ECO:0007669"/>
    <property type="project" value="InterPro"/>
</dbReference>
<dbReference type="InterPro" id="IPR000602">
    <property type="entry name" value="Glyco_hydro_38_N"/>
</dbReference>
<dbReference type="FunFam" id="3.20.110.10:FF:000002">
    <property type="entry name" value="alpha-mannosidase 2C1 isoform X1"/>
    <property type="match status" value="1"/>
</dbReference>
<dbReference type="Pfam" id="PF17677">
    <property type="entry name" value="Glyco_hydro38C2"/>
    <property type="match status" value="1"/>
</dbReference>
<dbReference type="SMART" id="SM00872">
    <property type="entry name" value="Alpha-mann_mid"/>
    <property type="match status" value="1"/>
</dbReference>
<dbReference type="InterPro" id="IPR041147">
    <property type="entry name" value="GH38_C"/>
</dbReference>
<dbReference type="SUPFAM" id="SSF88688">
    <property type="entry name" value="Families 57/38 glycoside transferase middle domain"/>
    <property type="match status" value="1"/>
</dbReference>
<evidence type="ECO:0000259" key="6">
    <source>
        <dbReference type="SMART" id="SM00872"/>
    </source>
</evidence>
<dbReference type="Pfam" id="PF01074">
    <property type="entry name" value="Glyco_hydro_38N"/>
    <property type="match status" value="1"/>
</dbReference>
<keyword evidence="2" id="KW-0479">Metal-binding</keyword>
<dbReference type="SUPFAM" id="SSF88713">
    <property type="entry name" value="Glycoside hydrolase/deacetylase"/>
    <property type="match status" value="1"/>
</dbReference>
<dbReference type="SUPFAM" id="SSF74650">
    <property type="entry name" value="Galactose mutarotase-like"/>
    <property type="match status" value="1"/>
</dbReference>
<dbReference type="Gene3D" id="2.70.98.30">
    <property type="entry name" value="Golgi alpha-mannosidase II, domain 4"/>
    <property type="match status" value="1"/>
</dbReference>
<accession>A0A087CSK5</accession>
<dbReference type="PANTHER" id="PTHR46017:SF1">
    <property type="entry name" value="ALPHA-MANNOSIDASE 2C1"/>
    <property type="match status" value="1"/>
</dbReference>
<evidence type="ECO:0000256" key="2">
    <source>
        <dbReference type="ARBA" id="ARBA00022723"/>
    </source>
</evidence>
<dbReference type="Pfam" id="PF07748">
    <property type="entry name" value="Glyco_hydro_38C"/>
    <property type="match status" value="1"/>
</dbReference>
<dbReference type="Gene3D" id="1.20.1270.50">
    <property type="entry name" value="Glycoside hydrolase family 38, central domain"/>
    <property type="match status" value="1"/>
</dbReference>
<dbReference type="CDD" id="cd10789">
    <property type="entry name" value="GH38N_AMII_ER_cytosolic"/>
    <property type="match status" value="1"/>
</dbReference>
<dbReference type="AlphaFoldDB" id="A0A087CSK5"/>
<dbReference type="Gene3D" id="3.20.110.10">
    <property type="entry name" value="Glycoside hydrolase 38, N terminal domain"/>
    <property type="match status" value="1"/>
</dbReference>
<gene>
    <name evidence="7" type="ORF">BREU_1428</name>
</gene>
<comment type="similarity">
    <text evidence="1">Belongs to the glycosyl hydrolase 38 family.</text>
</comment>
<dbReference type="STRING" id="1437610.BREU_1428"/>
<organism evidence="7 8">
    <name type="scientific">Bifidobacterium reuteri DSM 23975</name>
    <dbReference type="NCBI Taxonomy" id="1437610"/>
    <lineage>
        <taxon>Bacteria</taxon>
        <taxon>Bacillati</taxon>
        <taxon>Actinomycetota</taxon>
        <taxon>Actinomycetes</taxon>
        <taxon>Bifidobacteriales</taxon>
        <taxon>Bifidobacteriaceae</taxon>
        <taxon>Bifidobacterium</taxon>
    </lineage>
</organism>
<feature type="region of interest" description="Disordered" evidence="5">
    <location>
        <begin position="1"/>
        <end position="23"/>
    </location>
</feature>
<evidence type="ECO:0000256" key="1">
    <source>
        <dbReference type="ARBA" id="ARBA00009792"/>
    </source>
</evidence>
<feature type="compositionally biased region" description="Basic and acidic residues" evidence="5">
    <location>
        <begin position="9"/>
        <end position="23"/>
    </location>
</feature>
<dbReference type="eggNOG" id="COG0383">
    <property type="taxonomic scope" value="Bacteria"/>
</dbReference>
<dbReference type="InterPro" id="IPR011013">
    <property type="entry name" value="Gal_mutarotase_sf_dom"/>
</dbReference>
<dbReference type="InterPro" id="IPR015341">
    <property type="entry name" value="Glyco_hydro_38_cen"/>
</dbReference>
<dbReference type="InterPro" id="IPR054723">
    <property type="entry name" value="Ams1-like_N"/>
</dbReference>
<comment type="caution">
    <text evidence="7">The sequence shown here is derived from an EMBL/GenBank/DDBJ whole genome shotgun (WGS) entry which is preliminary data.</text>
</comment>
<keyword evidence="8" id="KW-1185">Reference proteome</keyword>
<dbReference type="PANTHER" id="PTHR46017">
    <property type="entry name" value="ALPHA-MANNOSIDASE 2C1"/>
    <property type="match status" value="1"/>
</dbReference>
<reference evidence="7 8" key="1">
    <citation type="submission" date="2014-03" db="EMBL/GenBank/DDBJ databases">
        <title>Genomics of Bifidobacteria.</title>
        <authorList>
            <person name="Ventura M."/>
            <person name="Milani C."/>
            <person name="Lugli G.A."/>
        </authorList>
    </citation>
    <scope>NUCLEOTIDE SEQUENCE [LARGE SCALE GENOMIC DNA]</scope>
    <source>
        <strain evidence="7 8">DSM 23975</strain>
    </source>
</reference>
<keyword evidence="3 7" id="KW-0378">Hydrolase</keyword>
<dbReference type="Pfam" id="PF09261">
    <property type="entry name" value="Alpha-mann_mid"/>
    <property type="match status" value="1"/>
</dbReference>
<evidence type="ECO:0000313" key="7">
    <source>
        <dbReference type="EMBL" id="KFI86255.1"/>
    </source>
</evidence>
<dbReference type="FunFam" id="1.20.1270.50:FF:000004">
    <property type="entry name" value="alpha-mannosidase 2C1 isoform X1"/>
    <property type="match status" value="1"/>
</dbReference>
<evidence type="ECO:0000313" key="8">
    <source>
        <dbReference type="Proteomes" id="UP000028984"/>
    </source>
</evidence>